<feature type="compositionally biased region" description="Acidic residues" evidence="2">
    <location>
        <begin position="283"/>
        <end position="299"/>
    </location>
</feature>
<organism evidence="4 5">
    <name type="scientific">Fundulus heteroclitus</name>
    <name type="common">Killifish</name>
    <name type="synonym">Mummichog</name>
    <dbReference type="NCBI Taxonomy" id="8078"/>
    <lineage>
        <taxon>Eukaryota</taxon>
        <taxon>Metazoa</taxon>
        <taxon>Chordata</taxon>
        <taxon>Craniata</taxon>
        <taxon>Vertebrata</taxon>
        <taxon>Euteleostomi</taxon>
        <taxon>Actinopterygii</taxon>
        <taxon>Neopterygii</taxon>
        <taxon>Teleostei</taxon>
        <taxon>Neoteleostei</taxon>
        <taxon>Acanthomorphata</taxon>
        <taxon>Ovalentaria</taxon>
        <taxon>Atherinomorphae</taxon>
        <taxon>Cyprinodontiformes</taxon>
        <taxon>Fundulidae</taxon>
        <taxon>Fundulus</taxon>
    </lineage>
</organism>
<dbReference type="Pfam" id="PF25517">
    <property type="entry name" value="DSRM_RDM1"/>
    <property type="match status" value="1"/>
</dbReference>
<sequence>MSRCEQWRRERPRNCWVFNGIWCVAMEVDILEFKVPVDNNKTVFVWDIPPVLTQDKVNEQLFHIFSSFGPLYLLKVCPNAPLHPPGFYGIIKFYSAAHAANAQKRTDGCSLLHTAALKVKLCSKQTPHFLSGRNTPLSHARCLELANHCLGFNGWTSDIITLKELTNEEEGEDEEDGGGVRRRMRFGCLMKLSFPQHGVTTKGAAVLEETFTCTGPEVLLQRRCKLQRSVREKALAQAFSSVLLILLGDGKVMVELKRPSDRFEADETEDVLQVNEFSLSDSPADEEEDEDEDWDLTVS</sequence>
<dbReference type="SUPFAM" id="SSF54928">
    <property type="entry name" value="RNA-binding domain, RBD"/>
    <property type="match status" value="1"/>
</dbReference>
<keyword evidence="5" id="KW-1185">Reference proteome</keyword>
<protein>
    <submittedName>
        <fullName evidence="4">RAD52 motif containing 1</fullName>
    </submittedName>
</protein>
<dbReference type="PANTHER" id="PTHR31164:SF1">
    <property type="entry name" value="RAD52 MOTIF-CONTAINING PROTEIN 1"/>
    <property type="match status" value="1"/>
</dbReference>
<dbReference type="Proteomes" id="UP000265000">
    <property type="component" value="Unplaced"/>
</dbReference>
<evidence type="ECO:0000313" key="4">
    <source>
        <dbReference type="Ensembl" id="ENSFHEP00000010071.1"/>
    </source>
</evidence>
<dbReference type="Ensembl" id="ENSFHET00000016685.1">
    <property type="protein sequence ID" value="ENSFHEP00000010071.1"/>
    <property type="gene ID" value="ENSFHEG00000011345.1"/>
</dbReference>
<evidence type="ECO:0000259" key="3">
    <source>
        <dbReference type="PROSITE" id="PS50102"/>
    </source>
</evidence>
<dbReference type="InterPro" id="IPR000504">
    <property type="entry name" value="RRM_dom"/>
</dbReference>
<dbReference type="InterPro" id="IPR040224">
    <property type="entry name" value="RDM1"/>
</dbReference>
<proteinExistence type="predicted"/>
<dbReference type="PANTHER" id="PTHR31164">
    <property type="entry name" value="RAD52 MOTIF-CONTAINING PROTEIN 1"/>
    <property type="match status" value="1"/>
</dbReference>
<feature type="domain" description="RRM" evidence="3">
    <location>
        <begin position="41"/>
        <end position="124"/>
    </location>
</feature>
<name>A0A3Q2PBP1_FUNHE</name>
<dbReference type="Gene3D" id="3.30.70.330">
    <property type="match status" value="1"/>
</dbReference>
<evidence type="ECO:0000256" key="1">
    <source>
        <dbReference type="PROSITE-ProRule" id="PRU00176"/>
    </source>
</evidence>
<feature type="region of interest" description="Disordered" evidence="2">
    <location>
        <begin position="274"/>
        <end position="299"/>
    </location>
</feature>
<reference evidence="4" key="2">
    <citation type="submission" date="2025-09" db="UniProtKB">
        <authorList>
            <consortium name="Ensembl"/>
        </authorList>
    </citation>
    <scope>IDENTIFICATION</scope>
</reference>
<dbReference type="STRING" id="8078.ENSFHEP00000010071"/>
<dbReference type="InterPro" id="IPR057652">
    <property type="entry name" value="DSRM_RDM1"/>
</dbReference>
<dbReference type="InterPro" id="IPR012677">
    <property type="entry name" value="Nucleotide-bd_a/b_plait_sf"/>
</dbReference>
<evidence type="ECO:0000313" key="5">
    <source>
        <dbReference type="Proteomes" id="UP000265000"/>
    </source>
</evidence>
<dbReference type="SUPFAM" id="SSF54768">
    <property type="entry name" value="dsRNA-binding domain-like"/>
    <property type="match status" value="1"/>
</dbReference>
<evidence type="ECO:0000256" key="2">
    <source>
        <dbReference type="SAM" id="MobiDB-lite"/>
    </source>
</evidence>
<accession>A0A3Q2PBP1</accession>
<dbReference type="PROSITE" id="PS50102">
    <property type="entry name" value="RRM"/>
    <property type="match status" value="1"/>
</dbReference>
<dbReference type="GeneTree" id="ENSGT00390000018397"/>
<dbReference type="GO" id="GO:0005730">
    <property type="term" value="C:nucleolus"/>
    <property type="evidence" value="ECO:0007669"/>
    <property type="project" value="TreeGrafter"/>
</dbReference>
<dbReference type="InterPro" id="IPR035979">
    <property type="entry name" value="RBD_domain_sf"/>
</dbReference>
<dbReference type="GO" id="GO:0003723">
    <property type="term" value="F:RNA binding"/>
    <property type="evidence" value="ECO:0007669"/>
    <property type="project" value="UniProtKB-UniRule"/>
</dbReference>
<reference evidence="4" key="1">
    <citation type="submission" date="2025-08" db="UniProtKB">
        <authorList>
            <consortium name="Ensembl"/>
        </authorList>
    </citation>
    <scope>IDENTIFICATION</scope>
</reference>
<keyword evidence="1" id="KW-0694">RNA-binding</keyword>
<dbReference type="AlphaFoldDB" id="A0A3Q2PBP1"/>